<proteinExistence type="predicted"/>
<dbReference type="SUPFAM" id="SSF50939">
    <property type="entry name" value="Sialidases"/>
    <property type="match status" value="1"/>
</dbReference>
<evidence type="ECO:0008006" key="3">
    <source>
        <dbReference type="Google" id="ProtNLM"/>
    </source>
</evidence>
<protein>
    <recommendedName>
        <fullName evidence="3">Exo-alpha-sialidase</fullName>
    </recommendedName>
</protein>
<sequence length="355" mass="40487">TYSKDGKIFLAISTDQGRDWNEILVTPAEETLEQKDPSIVIDSKDNLHFVWQGKIENNPYWQIRYSKYEGSTFELIDTLTPNPNRNQILPVISVDSKDTVWIAWVNDEMIRCPPNVNDVWCDYPEIHLLSLRENWQEPEGVVGGNDNYWITSLSMAIDSQDRIHLAWLGASGAYNYAINYRQGPNPWSQVRKITTGEAPGQPVSIAIDSSGNAHIVWSSIGGYSDPNRAFRYSYLRYTNSKIWDSTTPIELVVDDRHPIDSPSIAIDASDRIGIVWKGVKDWQEKIFQIEGKEEVWQQAKILFSGEGGEKSPNLLWSFHPTISGIKTNRPKSGYALIYYLGQDLNFYSSSDLTWE</sequence>
<name>A0A2G9YZ92_9BACT</name>
<dbReference type="EMBL" id="PCRQ01000005">
    <property type="protein sequence ID" value="PIP24537.1"/>
    <property type="molecule type" value="Genomic_DNA"/>
</dbReference>
<evidence type="ECO:0000313" key="2">
    <source>
        <dbReference type="Proteomes" id="UP000229952"/>
    </source>
</evidence>
<reference evidence="1 2" key="1">
    <citation type="submission" date="2017-09" db="EMBL/GenBank/DDBJ databases">
        <title>Depth-based differentiation of microbial function through sediment-hosted aquifers and enrichment of novel symbionts in the deep terrestrial subsurface.</title>
        <authorList>
            <person name="Probst A.J."/>
            <person name="Ladd B."/>
            <person name="Jarett J.K."/>
            <person name="Geller-Mcgrath D.E."/>
            <person name="Sieber C.M."/>
            <person name="Emerson J.B."/>
            <person name="Anantharaman K."/>
            <person name="Thomas B.C."/>
            <person name="Malmstrom R."/>
            <person name="Stieglmeier M."/>
            <person name="Klingl A."/>
            <person name="Woyke T."/>
            <person name="Ryan C.M."/>
            <person name="Banfield J.F."/>
        </authorList>
    </citation>
    <scope>NUCLEOTIDE SEQUENCE [LARGE SCALE GENOMIC DNA]</scope>
    <source>
        <strain evidence="1">CG23_combo_of_CG06-09_8_20_14_all_37_18</strain>
    </source>
</reference>
<dbReference type="AlphaFoldDB" id="A0A2G9YZ92"/>
<gene>
    <name evidence="1" type="ORF">COX35_00120</name>
</gene>
<accession>A0A2G9YZ92</accession>
<feature type="non-terminal residue" evidence="1">
    <location>
        <position position="1"/>
    </location>
</feature>
<dbReference type="Proteomes" id="UP000229952">
    <property type="component" value="Unassembled WGS sequence"/>
</dbReference>
<evidence type="ECO:0000313" key="1">
    <source>
        <dbReference type="EMBL" id="PIP24537.1"/>
    </source>
</evidence>
<dbReference type="InterPro" id="IPR036278">
    <property type="entry name" value="Sialidase_sf"/>
</dbReference>
<comment type="caution">
    <text evidence="1">The sequence shown here is derived from an EMBL/GenBank/DDBJ whole genome shotgun (WGS) entry which is preliminary data.</text>
</comment>
<organism evidence="1 2">
    <name type="scientific">Candidatus Nealsonbacteria bacterium CG23_combo_of_CG06-09_8_20_14_all_37_18</name>
    <dbReference type="NCBI Taxonomy" id="1974720"/>
    <lineage>
        <taxon>Bacteria</taxon>
        <taxon>Candidatus Nealsoniibacteriota</taxon>
    </lineage>
</organism>